<keyword evidence="1" id="KW-0732">Signal</keyword>
<evidence type="ECO:0000256" key="1">
    <source>
        <dbReference type="SAM" id="SignalP"/>
    </source>
</evidence>
<dbReference type="Pfam" id="PF06439">
    <property type="entry name" value="3keto-disac_hyd"/>
    <property type="match status" value="1"/>
</dbReference>
<evidence type="ECO:0000259" key="2">
    <source>
        <dbReference type="Pfam" id="PF06439"/>
    </source>
</evidence>
<feature type="domain" description="3-keto-alpha-glucoside-1,2-lyase/3-keto-2-hydroxy-glucal hydratase" evidence="2">
    <location>
        <begin position="276"/>
        <end position="427"/>
    </location>
</feature>
<dbReference type="InterPro" id="IPR013320">
    <property type="entry name" value="ConA-like_dom_sf"/>
</dbReference>
<dbReference type="Proteomes" id="UP001153404">
    <property type="component" value="Unassembled WGS sequence"/>
</dbReference>
<dbReference type="Gene3D" id="2.60.120.560">
    <property type="entry name" value="Exo-inulinase, domain 1"/>
    <property type="match status" value="1"/>
</dbReference>
<reference evidence="3" key="1">
    <citation type="submission" date="2022-10" db="EMBL/GenBank/DDBJ databases">
        <title>Comparative genomic analysis of Cohnella hashimotonis sp. nov., isolated from the International Space Station.</title>
        <authorList>
            <person name="Simpson A."/>
            <person name="Venkateswaran K."/>
        </authorList>
    </citation>
    <scope>NUCLEOTIDE SEQUENCE</scope>
    <source>
        <strain evidence="3">DSM 28161</strain>
    </source>
</reference>
<dbReference type="InterPro" id="IPR010496">
    <property type="entry name" value="AL/BT2_dom"/>
</dbReference>
<dbReference type="EMBL" id="JAPDIA010000002">
    <property type="protein sequence ID" value="MDG0808632.1"/>
    <property type="molecule type" value="Genomic_DNA"/>
</dbReference>
<comment type="caution">
    <text evidence="3">The sequence shown here is derived from an EMBL/GenBank/DDBJ whole genome shotgun (WGS) entry which is preliminary data.</text>
</comment>
<feature type="chain" id="PRO_5040997654" evidence="1">
    <location>
        <begin position="27"/>
        <end position="452"/>
    </location>
</feature>
<proteinExistence type="predicted"/>
<sequence length="452" mass="48234">MKKRLMQGSALRMCLAFLLVSSIGWAAAPGGLPRASAAFTPSTWTVDTYGGAAGSIAASGSKYNLQSTGANVWGNADSFTFVSQEEESLYDECSSVTITGTIYSISDYENVNASAGLMFRDSEEAGAKNVMLRVLPNGGIRYTYRTADGGTTANTSGPTLTFPIELKLVRQGNIFTAYYKQSGVWKLHKYVEVDMGTNVRAGIGAFSVTSNPITAEYGNLDIVNTSSYSPPVDGYVDPEPTASGLLLRDRFEDGSATNTPAAVNNPLWRGVRYACIVEDGAGNRAWVRDGSNGYAYAGSNAWTDYEASLDVKFDAASSGLNIAQLLVRSRQTAVYGNFCYAAGISGGNKLVLEKLTAGESTTLGSVGIASVLDGQWRTIKIRALDNTLNVYLDGVLKLSYTDDLLPNLRGGIGIRTEESLVQLDNVIVTKVDDPLGGDFDNWVGGRFDRPAP</sequence>
<accession>A0A9X4QSJ7</accession>
<evidence type="ECO:0000313" key="3">
    <source>
        <dbReference type="EMBL" id="MDG0808632.1"/>
    </source>
</evidence>
<keyword evidence="4" id="KW-1185">Reference proteome</keyword>
<dbReference type="RefSeq" id="WP_277529323.1">
    <property type="nucleotide sequence ID" value="NZ_JAPDIA010000002.1"/>
</dbReference>
<dbReference type="AlphaFoldDB" id="A0A9X4QSJ7"/>
<evidence type="ECO:0000313" key="4">
    <source>
        <dbReference type="Proteomes" id="UP001153404"/>
    </source>
</evidence>
<protein>
    <submittedName>
        <fullName evidence="3">DUF1080 domain-containing protein</fullName>
    </submittedName>
</protein>
<feature type="signal peptide" evidence="1">
    <location>
        <begin position="1"/>
        <end position="26"/>
    </location>
</feature>
<dbReference type="Gene3D" id="2.60.120.200">
    <property type="match status" value="1"/>
</dbReference>
<gene>
    <name evidence="3" type="ORF">OMP40_03925</name>
</gene>
<organism evidence="3 4">
    <name type="scientific">Cohnella rhizosphaerae</name>
    <dbReference type="NCBI Taxonomy" id="1457232"/>
    <lineage>
        <taxon>Bacteria</taxon>
        <taxon>Bacillati</taxon>
        <taxon>Bacillota</taxon>
        <taxon>Bacilli</taxon>
        <taxon>Bacillales</taxon>
        <taxon>Paenibacillaceae</taxon>
        <taxon>Cohnella</taxon>
    </lineage>
</organism>
<name>A0A9X4QSJ7_9BACL</name>
<dbReference type="SUPFAM" id="SSF49899">
    <property type="entry name" value="Concanavalin A-like lectins/glucanases"/>
    <property type="match status" value="1"/>
</dbReference>
<dbReference type="GO" id="GO:0016787">
    <property type="term" value="F:hydrolase activity"/>
    <property type="evidence" value="ECO:0007669"/>
    <property type="project" value="InterPro"/>
</dbReference>